<comment type="caution">
    <text evidence="2">The sequence shown here is derived from an EMBL/GenBank/DDBJ whole genome shotgun (WGS) entry which is preliminary data.</text>
</comment>
<accession>A0A1Q9E970</accession>
<gene>
    <name evidence="2" type="ORF">AK812_SmicGene13024</name>
</gene>
<feature type="compositionally biased region" description="Acidic residues" evidence="1">
    <location>
        <begin position="510"/>
        <end position="520"/>
    </location>
</feature>
<reference evidence="2 3" key="1">
    <citation type="submission" date="2016-02" db="EMBL/GenBank/DDBJ databases">
        <title>Genome analysis of coral dinoflagellate symbionts highlights evolutionary adaptations to a symbiotic lifestyle.</title>
        <authorList>
            <person name="Aranda M."/>
            <person name="Li Y."/>
            <person name="Liew Y.J."/>
            <person name="Baumgarten S."/>
            <person name="Simakov O."/>
            <person name="Wilson M."/>
            <person name="Piel J."/>
            <person name="Ashoor H."/>
            <person name="Bougouffa S."/>
            <person name="Bajic V.B."/>
            <person name="Ryu T."/>
            <person name="Ravasi T."/>
            <person name="Bayer T."/>
            <person name="Micklem G."/>
            <person name="Kim H."/>
            <person name="Bhak J."/>
            <person name="Lajeunesse T.C."/>
            <person name="Voolstra C.R."/>
        </authorList>
    </citation>
    <scope>NUCLEOTIDE SEQUENCE [LARGE SCALE GENOMIC DNA]</scope>
    <source>
        <strain evidence="2 3">CCMP2467</strain>
    </source>
</reference>
<organism evidence="2 3">
    <name type="scientific">Symbiodinium microadriaticum</name>
    <name type="common">Dinoflagellate</name>
    <name type="synonym">Zooxanthella microadriatica</name>
    <dbReference type="NCBI Taxonomy" id="2951"/>
    <lineage>
        <taxon>Eukaryota</taxon>
        <taxon>Sar</taxon>
        <taxon>Alveolata</taxon>
        <taxon>Dinophyceae</taxon>
        <taxon>Suessiales</taxon>
        <taxon>Symbiodiniaceae</taxon>
        <taxon>Symbiodinium</taxon>
    </lineage>
</organism>
<dbReference type="OrthoDB" id="408544at2759"/>
<protein>
    <submittedName>
        <fullName evidence="2">Uncharacterized protein</fullName>
    </submittedName>
</protein>
<dbReference type="AlphaFoldDB" id="A0A1Q9E970"/>
<feature type="region of interest" description="Disordered" evidence="1">
    <location>
        <begin position="79"/>
        <end position="99"/>
    </location>
</feature>
<sequence length="545" mass="60438">MAAVACSSLPCIPEDFLHSGERFSLHHVSVFLVQLYLIGRLPSSLELLETRRLFVRFMEVVAEDVTLWKAASASPLSTLRREGLTPPSTPPHSWWQTSRPPSAASVEWFDGEAARPPSRNVVRYPAQRVYGSEGGLCGSLLGGPRDPCASTVVGATKERNLWAEPKRAAKAMLGTKRFLDGTMDPASRDGYRLVPNTDAPVERPTNGPGNPGFATVDATSVYGAALALPQLARSAGWTISYTGLALRGLLFMIMNNLLQGIDILLELRHAMVSSFAILPRITRTALMDRTAWDQEVLGLWHDLAGSWDMLDLLWCVPADSERTFEDFPERTRFGTSEDFPGRTSEDFLVRSSKDFQGLARKDTVWDFRAYEGPLGRTFLQRLLLRNFVLFGWANVQRDRYGHLEQNYICHFFPSRSETEDITQLLTDPPDGRPLPLIYLLDDDVNPTMRVTAFLLKYRAGGFMVLVPDTPAIRTLVAGASGGGALHFDPVLCTWYRNPLGEYAAAAEEPVIADEEGEAEDKENVPPEPDQELARLRAQESSKAPA</sequence>
<evidence type="ECO:0000313" key="3">
    <source>
        <dbReference type="Proteomes" id="UP000186817"/>
    </source>
</evidence>
<evidence type="ECO:0000256" key="1">
    <source>
        <dbReference type="SAM" id="MobiDB-lite"/>
    </source>
</evidence>
<feature type="region of interest" description="Disordered" evidence="1">
    <location>
        <begin position="510"/>
        <end position="545"/>
    </location>
</feature>
<evidence type="ECO:0000313" key="2">
    <source>
        <dbReference type="EMBL" id="OLQ03962.1"/>
    </source>
</evidence>
<proteinExistence type="predicted"/>
<keyword evidence="3" id="KW-1185">Reference proteome</keyword>
<dbReference type="EMBL" id="LSRX01000221">
    <property type="protein sequence ID" value="OLQ03962.1"/>
    <property type="molecule type" value="Genomic_DNA"/>
</dbReference>
<name>A0A1Q9E970_SYMMI</name>
<dbReference type="Proteomes" id="UP000186817">
    <property type="component" value="Unassembled WGS sequence"/>
</dbReference>